<name>A0A542XEH2_9MICO</name>
<sequence length="92" mass="10135">MAGFLAGESKLALSRKWQVSAYSIRLILIEAGVAQAGLNLSERQVEEICRLYRAGVSVLEISRRTGVPDSTARMVLVERKVEAPKPGRRAPR</sequence>
<protein>
    <recommendedName>
        <fullName evidence="3">Helix-turn-helix protein</fullName>
    </recommendedName>
</protein>
<evidence type="ECO:0000313" key="1">
    <source>
        <dbReference type="EMBL" id="TQL34223.1"/>
    </source>
</evidence>
<accession>A0A542XEH2</accession>
<dbReference type="EMBL" id="VFOK01000001">
    <property type="protein sequence ID" value="TQL34223.1"/>
    <property type="molecule type" value="Genomic_DNA"/>
</dbReference>
<organism evidence="1 2">
    <name type="scientific">Barrientosiimonas humi</name>
    <dbReference type="NCBI Taxonomy" id="999931"/>
    <lineage>
        <taxon>Bacteria</taxon>
        <taxon>Bacillati</taxon>
        <taxon>Actinomycetota</taxon>
        <taxon>Actinomycetes</taxon>
        <taxon>Micrococcales</taxon>
        <taxon>Dermacoccaceae</taxon>
        <taxon>Barrientosiimonas</taxon>
    </lineage>
</organism>
<evidence type="ECO:0000313" key="2">
    <source>
        <dbReference type="Proteomes" id="UP000318336"/>
    </source>
</evidence>
<dbReference type="Proteomes" id="UP000318336">
    <property type="component" value="Unassembled WGS sequence"/>
</dbReference>
<reference evidence="1 2" key="1">
    <citation type="submission" date="2019-06" db="EMBL/GenBank/DDBJ databases">
        <title>Sequencing the genomes of 1000 actinobacteria strains.</title>
        <authorList>
            <person name="Klenk H.-P."/>
        </authorList>
    </citation>
    <scope>NUCLEOTIDE SEQUENCE [LARGE SCALE GENOMIC DNA]</scope>
    <source>
        <strain evidence="1 2">DSM 24617</strain>
    </source>
</reference>
<dbReference type="AlphaFoldDB" id="A0A542XEH2"/>
<dbReference type="Gene3D" id="1.10.10.60">
    <property type="entry name" value="Homeodomain-like"/>
    <property type="match status" value="1"/>
</dbReference>
<keyword evidence="2" id="KW-1185">Reference proteome</keyword>
<comment type="caution">
    <text evidence="1">The sequence shown here is derived from an EMBL/GenBank/DDBJ whole genome shotgun (WGS) entry which is preliminary data.</text>
</comment>
<evidence type="ECO:0008006" key="3">
    <source>
        <dbReference type="Google" id="ProtNLM"/>
    </source>
</evidence>
<gene>
    <name evidence="1" type="ORF">FB554_2386</name>
</gene>
<proteinExistence type="predicted"/>